<gene>
    <name evidence="1" type="ORF">EZJ43_07965</name>
</gene>
<dbReference type="Proteomes" id="UP000295668">
    <property type="component" value="Unassembled WGS sequence"/>
</dbReference>
<protein>
    <submittedName>
        <fullName evidence="1">Uncharacterized protein</fullName>
    </submittedName>
</protein>
<sequence length="220" mass="24899">MIPTTGANLKSFIPKGWKMILETTGDLNKDGLADKVIVIENTDPKNVIANDGLGMNKLNINPRIVLVLFKTTANLYQLGAKNSGFIPSENDAESSCLADPLMQEGGISIEKGLLKISYQYWYSCGSWYVTNKNYTFRFQNQKFELIGYDEDSFHRSSGEMSSTSINFSTHKMSETNGGNEFNEEENKPKTRWTKIKSKDLLSLDYLTNDRIDHFLENIKP</sequence>
<organism evidence="1 2">
    <name type="scientific">Pedobacter changchengzhani</name>
    <dbReference type="NCBI Taxonomy" id="2529274"/>
    <lineage>
        <taxon>Bacteria</taxon>
        <taxon>Pseudomonadati</taxon>
        <taxon>Bacteroidota</taxon>
        <taxon>Sphingobacteriia</taxon>
        <taxon>Sphingobacteriales</taxon>
        <taxon>Sphingobacteriaceae</taxon>
        <taxon>Pedobacter</taxon>
    </lineage>
</organism>
<reference evidence="1 2" key="1">
    <citation type="submission" date="2019-02" db="EMBL/GenBank/DDBJ databases">
        <title>Pedobacter sp. nov., a novel speices isolated from soil of pinguins habitat in Antarcitica.</title>
        <authorList>
            <person name="He R.-H."/>
        </authorList>
    </citation>
    <scope>NUCLEOTIDE SEQUENCE [LARGE SCALE GENOMIC DNA]</scope>
    <source>
        <strain evidence="1 2">E01020</strain>
    </source>
</reference>
<keyword evidence="2" id="KW-1185">Reference proteome</keyword>
<name>A0A4R5MNH2_9SPHI</name>
<proteinExistence type="predicted"/>
<dbReference type="AlphaFoldDB" id="A0A4R5MNH2"/>
<dbReference type="EMBL" id="SJCY01000004">
    <property type="protein sequence ID" value="TDG36649.1"/>
    <property type="molecule type" value="Genomic_DNA"/>
</dbReference>
<accession>A0A4R5MNH2</accession>
<comment type="caution">
    <text evidence="1">The sequence shown here is derived from an EMBL/GenBank/DDBJ whole genome shotgun (WGS) entry which is preliminary data.</text>
</comment>
<evidence type="ECO:0000313" key="2">
    <source>
        <dbReference type="Proteomes" id="UP000295668"/>
    </source>
</evidence>
<dbReference type="OrthoDB" id="86940at2"/>
<evidence type="ECO:0000313" key="1">
    <source>
        <dbReference type="EMBL" id="TDG36649.1"/>
    </source>
</evidence>